<dbReference type="RefSeq" id="XP_005848407.1">
    <property type="nucleotide sequence ID" value="XM_005848345.1"/>
</dbReference>
<dbReference type="Proteomes" id="UP000008141">
    <property type="component" value="Unassembled WGS sequence"/>
</dbReference>
<evidence type="ECO:0000256" key="7">
    <source>
        <dbReference type="SAM" id="MobiDB-lite"/>
    </source>
</evidence>
<feature type="domain" description="Hydroxyproline O-arabinosyltransferase-like" evidence="8">
    <location>
        <begin position="1"/>
        <end position="288"/>
    </location>
</feature>
<dbReference type="OMA" id="VIHNKAS"/>
<dbReference type="AlphaFoldDB" id="E1ZCV2"/>
<evidence type="ECO:0000256" key="2">
    <source>
        <dbReference type="ARBA" id="ARBA00022676"/>
    </source>
</evidence>
<evidence type="ECO:0000256" key="4">
    <source>
        <dbReference type="ARBA" id="ARBA00022692"/>
    </source>
</evidence>
<dbReference type="GeneID" id="17355845"/>
<feature type="region of interest" description="Disordered" evidence="7">
    <location>
        <begin position="299"/>
        <end position="343"/>
    </location>
</feature>
<dbReference type="Pfam" id="PF23452">
    <property type="entry name" value="HPAT"/>
    <property type="match status" value="1"/>
</dbReference>
<accession>E1ZCV2</accession>
<comment type="subcellular location">
    <subcellularLocation>
        <location evidence="1">Membrane</location>
        <topology evidence="1">Single-pass membrane protein</topology>
    </subcellularLocation>
</comment>
<keyword evidence="4" id="KW-0812">Transmembrane</keyword>
<dbReference type="EMBL" id="GL433842">
    <property type="protein sequence ID" value="EFN56305.1"/>
    <property type="molecule type" value="Genomic_DNA"/>
</dbReference>
<dbReference type="OrthoDB" id="10259977at2759"/>
<dbReference type="InterPro" id="IPR044845">
    <property type="entry name" value="HPAT/SRGT1-like"/>
</dbReference>
<keyword evidence="2" id="KW-0328">Glycosyltransferase</keyword>
<keyword evidence="6" id="KW-0472">Membrane</keyword>
<evidence type="ECO:0000256" key="3">
    <source>
        <dbReference type="ARBA" id="ARBA00022679"/>
    </source>
</evidence>
<dbReference type="PANTHER" id="PTHR31485:SF4">
    <property type="entry name" value="HYDROXYPROLINE O-ARABINOSYLTRANSFERASE RDN1"/>
    <property type="match status" value="1"/>
</dbReference>
<proteinExistence type="predicted"/>
<organism evidence="10">
    <name type="scientific">Chlorella variabilis</name>
    <name type="common">Green alga</name>
    <dbReference type="NCBI Taxonomy" id="554065"/>
    <lineage>
        <taxon>Eukaryota</taxon>
        <taxon>Viridiplantae</taxon>
        <taxon>Chlorophyta</taxon>
        <taxon>core chlorophytes</taxon>
        <taxon>Trebouxiophyceae</taxon>
        <taxon>Chlorellales</taxon>
        <taxon>Chlorellaceae</taxon>
        <taxon>Chlorella clade</taxon>
        <taxon>Chlorella</taxon>
    </lineage>
</organism>
<name>E1ZCV2_CHLVA</name>
<keyword evidence="5" id="KW-1133">Transmembrane helix</keyword>
<dbReference type="InterPro" id="IPR056508">
    <property type="entry name" value="HPAT-like"/>
</dbReference>
<evidence type="ECO:0000259" key="8">
    <source>
        <dbReference type="Pfam" id="PF23452"/>
    </source>
</evidence>
<dbReference type="InParanoid" id="E1ZCV2"/>
<reference evidence="9 10" key="1">
    <citation type="journal article" date="2010" name="Plant Cell">
        <title>The Chlorella variabilis NC64A genome reveals adaptation to photosymbiosis, coevolution with viruses, and cryptic sex.</title>
        <authorList>
            <person name="Blanc G."/>
            <person name="Duncan G."/>
            <person name="Agarkova I."/>
            <person name="Borodovsky M."/>
            <person name="Gurnon J."/>
            <person name="Kuo A."/>
            <person name="Lindquist E."/>
            <person name="Lucas S."/>
            <person name="Pangilinan J."/>
            <person name="Polle J."/>
            <person name="Salamov A."/>
            <person name="Terry A."/>
            <person name="Yamada T."/>
            <person name="Dunigan D.D."/>
            <person name="Grigoriev I.V."/>
            <person name="Claverie J.M."/>
            <person name="Van Etten J.L."/>
        </authorList>
    </citation>
    <scope>NUCLEOTIDE SEQUENCE [LARGE SCALE GENOMIC DNA]</scope>
    <source>
        <strain evidence="9 10">NC64A</strain>
    </source>
</reference>
<evidence type="ECO:0000256" key="1">
    <source>
        <dbReference type="ARBA" id="ARBA00004167"/>
    </source>
</evidence>
<keyword evidence="3" id="KW-0808">Transferase</keyword>
<evidence type="ECO:0000256" key="5">
    <source>
        <dbReference type="ARBA" id="ARBA00022989"/>
    </source>
</evidence>
<evidence type="ECO:0000313" key="10">
    <source>
        <dbReference type="Proteomes" id="UP000008141"/>
    </source>
</evidence>
<feature type="compositionally biased region" description="Low complexity" evidence="7">
    <location>
        <begin position="315"/>
        <end position="343"/>
    </location>
</feature>
<evidence type="ECO:0000256" key="6">
    <source>
        <dbReference type="ARBA" id="ARBA00023136"/>
    </source>
</evidence>
<feature type="non-terminal residue" evidence="9">
    <location>
        <position position="1"/>
    </location>
</feature>
<dbReference type="PANTHER" id="PTHR31485">
    <property type="entry name" value="PEPTIDYL SERINE ALPHA-GALACTOSYLTRANSFERASE"/>
    <property type="match status" value="1"/>
</dbReference>
<gene>
    <name evidence="9" type="ORF">CHLNCDRAFT_22296</name>
</gene>
<evidence type="ECO:0000313" key="9">
    <source>
        <dbReference type="EMBL" id="EFN56305.1"/>
    </source>
</evidence>
<dbReference type="GO" id="GO:0016020">
    <property type="term" value="C:membrane"/>
    <property type="evidence" value="ECO:0007669"/>
    <property type="project" value="UniProtKB-SubCell"/>
</dbReference>
<keyword evidence="10" id="KW-1185">Reference proteome</keyword>
<dbReference type="FunCoup" id="E1ZCV2">
    <property type="interactions" value="375"/>
</dbReference>
<sequence length="343" mass="39231">YYWYKKTKEECEAAGPCAMGGYTRLLHSGKADEFMDEIPTAVVDPLPAEYQHIAAGYVVLDRPYAFKQWVDKYLDKIPENYIWMGEPDHVFIRPPPLWATPERPAAFPFFYIEPVRFKNIIDRFNPKGVPITEFDTIGNSPVQIYKKTFGALADSWFRLAIQIKNDTEADREFGWVQEMYAYSIAAATTLDKPVRHQLHVEMQLQPPWDTKLTSEDAYMIHFTYGDDFNEKGEFTPGKVGFWHWDKRDWTNKYPPRNFPMPPEGCTNVAVKELVRRVNEAADKLPRWAEFETKLFAPAAAAQAGTQQQRRRRLQRQAVPGSRPQPGRRAAAALPAAAAVGAGP</sequence>
<protein>
    <recommendedName>
        <fullName evidence="8">Hydroxyproline O-arabinosyltransferase-like domain-containing protein</fullName>
    </recommendedName>
</protein>
<dbReference type="GO" id="GO:0016757">
    <property type="term" value="F:glycosyltransferase activity"/>
    <property type="evidence" value="ECO:0007669"/>
    <property type="project" value="UniProtKB-KW"/>
</dbReference>
<dbReference type="STRING" id="554065.E1ZCV2"/>
<dbReference type="KEGG" id="cvr:CHLNCDRAFT_22296"/>
<dbReference type="eggNOG" id="ENOG502QQNK">
    <property type="taxonomic scope" value="Eukaryota"/>
</dbReference>